<feature type="chain" id="PRO_5011993532" description="Phytase-like domain-containing protein" evidence="1">
    <location>
        <begin position="22"/>
        <end position="451"/>
    </location>
</feature>
<proteinExistence type="predicted"/>
<dbReference type="Pfam" id="PF13449">
    <property type="entry name" value="Phytase-like"/>
    <property type="match status" value="1"/>
</dbReference>
<dbReference type="Proteomes" id="UP000216345">
    <property type="component" value="Unassembled WGS sequence"/>
</dbReference>
<dbReference type="RefSeq" id="WP_094579252.1">
    <property type="nucleotide sequence ID" value="NZ_JBHEEL010000005.1"/>
</dbReference>
<dbReference type="AlphaFoldDB" id="A0A256EZI4"/>
<name>A0A256EZI4_9HYPH</name>
<accession>A0A256EZI4</accession>
<dbReference type="EMBL" id="NNRK01000035">
    <property type="protein sequence ID" value="OYR08024.1"/>
    <property type="molecule type" value="Genomic_DNA"/>
</dbReference>
<keyword evidence="1" id="KW-0732">Signal</keyword>
<keyword evidence="4" id="KW-1185">Reference proteome</keyword>
<dbReference type="eggNOG" id="COG4222">
    <property type="taxonomic scope" value="Bacteria"/>
</dbReference>
<evidence type="ECO:0000256" key="1">
    <source>
        <dbReference type="SAM" id="SignalP"/>
    </source>
</evidence>
<dbReference type="InterPro" id="IPR027372">
    <property type="entry name" value="Phytase-like_dom"/>
</dbReference>
<evidence type="ECO:0000313" key="4">
    <source>
        <dbReference type="Proteomes" id="UP000216345"/>
    </source>
</evidence>
<protein>
    <recommendedName>
        <fullName evidence="2">Phytase-like domain-containing protein</fullName>
    </recommendedName>
</protein>
<dbReference type="PANTHER" id="PTHR37957">
    <property type="entry name" value="BLR7070 PROTEIN"/>
    <property type="match status" value="1"/>
</dbReference>
<sequence>MRLGHLLASIATIAMTSSAMAEETFTAKLAGHAYLPAMTLITPPADAPRDAWVSGKFTGKTRNDKPMSVMGDVGKAYGNHPTGISLPFIGQPVQGMSGFAMNRAADGSIFTLTDNGFGTKANSPDALLFFHRMKPDFETGKVERVESVFLRDPDKKVPFRIAYEGTDGRYLTGADFDPESIQYLNDEIWIGDEFGPYIIRAGLDGRVKAVYPTMLDGKQLMGPDTPGVVVPAVAGKDYRVQRSGGYEGMALHPKTNQLWAMLEKPLYDDSGKPEGDFLRVITFDTAKGEWTGDSYRFRLAEGATAIGDFNFIDDTRALVIERDNGEGDPSLECKTDDLTACYPLPAKVKNIVLVDTSRIDADGYIHRIGHINLMDIQDPDNKAILKTASARDLKGKFTFPFFTIEDVMRVDDTHILIANDNNLPFSGGRQIGEAAHNEFILLEVADFLNAR</sequence>
<feature type="domain" description="Phytase-like" evidence="2">
    <location>
        <begin position="91"/>
        <end position="422"/>
    </location>
</feature>
<organism evidence="3 4">
    <name type="scientific">Brucella rhizosphaerae</name>
    <dbReference type="NCBI Taxonomy" id="571254"/>
    <lineage>
        <taxon>Bacteria</taxon>
        <taxon>Pseudomonadati</taxon>
        <taxon>Pseudomonadota</taxon>
        <taxon>Alphaproteobacteria</taxon>
        <taxon>Hyphomicrobiales</taxon>
        <taxon>Brucellaceae</taxon>
        <taxon>Brucella/Ochrobactrum group</taxon>
        <taxon>Brucella</taxon>
    </lineage>
</organism>
<gene>
    <name evidence="3" type="ORF">CEV32_2735</name>
</gene>
<reference evidence="3 4" key="1">
    <citation type="submission" date="2017-07" db="EMBL/GenBank/DDBJ databases">
        <title>Phylogenetic study on the rhizospheric bacterium Ochrobactrum sp. A44.</title>
        <authorList>
            <person name="Krzyzanowska D.M."/>
            <person name="Ossowicki A."/>
            <person name="Rajewska M."/>
            <person name="Maciag T."/>
            <person name="Kaczynski Z."/>
            <person name="Czerwicka M."/>
            <person name="Jafra S."/>
        </authorList>
    </citation>
    <scope>NUCLEOTIDE SEQUENCE [LARGE SCALE GENOMIC DNA]</scope>
    <source>
        <strain evidence="3 4">PR17</strain>
    </source>
</reference>
<comment type="caution">
    <text evidence="3">The sequence shown here is derived from an EMBL/GenBank/DDBJ whole genome shotgun (WGS) entry which is preliminary data.</text>
</comment>
<evidence type="ECO:0000259" key="2">
    <source>
        <dbReference type="Pfam" id="PF13449"/>
    </source>
</evidence>
<evidence type="ECO:0000313" key="3">
    <source>
        <dbReference type="EMBL" id="OYR08024.1"/>
    </source>
</evidence>
<feature type="signal peptide" evidence="1">
    <location>
        <begin position="1"/>
        <end position="21"/>
    </location>
</feature>
<dbReference type="PANTHER" id="PTHR37957:SF1">
    <property type="entry name" value="PHYTASE-LIKE DOMAIN-CONTAINING PROTEIN"/>
    <property type="match status" value="1"/>
</dbReference>
<dbReference type="OrthoDB" id="9795869at2"/>